<keyword evidence="4" id="KW-1185">Reference proteome</keyword>
<dbReference type="Gene3D" id="6.20.220.10">
    <property type="entry name" value="ClpX chaperone, C4-type zinc finger domain"/>
    <property type="match status" value="1"/>
</dbReference>
<evidence type="ECO:0000256" key="1">
    <source>
        <dbReference type="PROSITE-ProRule" id="PRU01250"/>
    </source>
</evidence>
<dbReference type="EMBL" id="JBHTMX010000006">
    <property type="protein sequence ID" value="MFD1330778.1"/>
    <property type="molecule type" value="Genomic_DNA"/>
</dbReference>
<evidence type="ECO:0000313" key="4">
    <source>
        <dbReference type="Proteomes" id="UP001597171"/>
    </source>
</evidence>
<comment type="similarity">
    <text evidence="1">Belongs to the ClpX chaperone family.</text>
</comment>
<comment type="caution">
    <text evidence="3">The sequence shown here is derived from an EMBL/GenBank/DDBJ whole genome shotgun (WGS) entry which is preliminary data.</text>
</comment>
<organism evidence="3 4">
    <name type="scientific">Methylopila musalis</name>
    <dbReference type="NCBI Taxonomy" id="1134781"/>
    <lineage>
        <taxon>Bacteria</taxon>
        <taxon>Pseudomonadati</taxon>
        <taxon>Pseudomonadota</taxon>
        <taxon>Alphaproteobacteria</taxon>
        <taxon>Hyphomicrobiales</taxon>
        <taxon>Methylopilaceae</taxon>
        <taxon>Methylopila</taxon>
    </lineage>
</organism>
<feature type="binding site" evidence="1">
    <location>
        <position position="33"/>
    </location>
    <ligand>
        <name>Zn(2+)</name>
        <dbReference type="ChEBI" id="CHEBI:29105"/>
    </ligand>
</feature>
<keyword evidence="1" id="KW-0479">Metal-binding</keyword>
<keyword evidence="1" id="KW-0143">Chaperone</keyword>
<evidence type="ECO:0000259" key="2">
    <source>
        <dbReference type="PROSITE" id="PS51902"/>
    </source>
</evidence>
<dbReference type="SUPFAM" id="SSF57716">
    <property type="entry name" value="Glucocorticoid receptor-like (DNA-binding domain)"/>
    <property type="match status" value="1"/>
</dbReference>
<reference evidence="4" key="1">
    <citation type="journal article" date="2019" name="Int. J. Syst. Evol. Microbiol.">
        <title>The Global Catalogue of Microorganisms (GCM) 10K type strain sequencing project: providing services to taxonomists for standard genome sequencing and annotation.</title>
        <authorList>
            <consortium name="The Broad Institute Genomics Platform"/>
            <consortium name="The Broad Institute Genome Sequencing Center for Infectious Disease"/>
            <person name="Wu L."/>
            <person name="Ma J."/>
        </authorList>
    </citation>
    <scope>NUCLEOTIDE SEQUENCE [LARGE SCALE GENOMIC DNA]</scope>
    <source>
        <strain evidence="4">CCUG 61696</strain>
    </source>
</reference>
<dbReference type="Pfam" id="PF06689">
    <property type="entry name" value="zf-C4_ClpX"/>
    <property type="match status" value="1"/>
</dbReference>
<dbReference type="PROSITE" id="PS51902">
    <property type="entry name" value="CLPX_ZB"/>
    <property type="match status" value="1"/>
</dbReference>
<dbReference type="Proteomes" id="UP001597171">
    <property type="component" value="Unassembled WGS sequence"/>
</dbReference>
<dbReference type="RefSeq" id="WP_378773971.1">
    <property type="nucleotide sequence ID" value="NZ_JBHTMX010000006.1"/>
</dbReference>
<feature type="binding site" evidence="1">
    <location>
        <position position="11"/>
    </location>
    <ligand>
        <name>Zn(2+)</name>
        <dbReference type="ChEBI" id="CHEBI:29105"/>
    </ligand>
</feature>
<sequence>MRDVTLSCSFCGKSNNDVGVMFTERTTCICDECVAFCVEVIEERKAACPMIRRLDAWLAAQADEKSRRDKVAEAEFNRGYVIACCNLVNLFDQPVYAFDLLAALGVTKQQVRAMDLAGYDEAALRKIEQGSGGDSPYRTVRSRRL</sequence>
<keyword evidence="1" id="KW-0862">Zinc</keyword>
<dbReference type="InterPro" id="IPR059188">
    <property type="entry name" value="Znf_CLPX-like"/>
</dbReference>
<dbReference type="InterPro" id="IPR038366">
    <property type="entry name" value="Znf_CppX_C4_sf"/>
</dbReference>
<protein>
    <submittedName>
        <fullName evidence="3">ClpX C4-type zinc finger protein</fullName>
    </submittedName>
</protein>
<name>A0ABW3Z3D1_9HYPH</name>
<gene>
    <name evidence="3" type="ORF">ACFQ4O_02070</name>
</gene>
<dbReference type="SMART" id="SM00994">
    <property type="entry name" value="zf-C4_ClpX"/>
    <property type="match status" value="1"/>
</dbReference>
<feature type="domain" description="ClpX-type ZB" evidence="2">
    <location>
        <begin position="1"/>
        <end position="49"/>
    </location>
</feature>
<evidence type="ECO:0000313" key="3">
    <source>
        <dbReference type="EMBL" id="MFD1330778.1"/>
    </source>
</evidence>
<feature type="binding site" evidence="1">
    <location>
        <position position="30"/>
    </location>
    <ligand>
        <name>Zn(2+)</name>
        <dbReference type="ChEBI" id="CHEBI:29105"/>
    </ligand>
</feature>
<proteinExistence type="inferred from homology"/>
<feature type="binding site" evidence="1">
    <location>
        <position position="8"/>
    </location>
    <ligand>
        <name>Zn(2+)</name>
        <dbReference type="ChEBI" id="CHEBI:29105"/>
    </ligand>
</feature>
<accession>A0ABW3Z3D1</accession>
<dbReference type="InterPro" id="IPR010603">
    <property type="entry name" value="Znf_CppX_C4"/>
</dbReference>